<comment type="caution">
    <text evidence="7">The sequence shown here is derived from an EMBL/GenBank/DDBJ whole genome shotgun (WGS) entry which is preliminary data.</text>
</comment>
<dbReference type="STRING" id="109264.A0A1F7ZL86"/>
<dbReference type="Gene3D" id="1.25.40.20">
    <property type="entry name" value="Ankyrin repeat-containing domain"/>
    <property type="match status" value="1"/>
</dbReference>
<feature type="non-terminal residue" evidence="7">
    <location>
        <position position="1171"/>
    </location>
</feature>
<dbReference type="Pfam" id="PF24883">
    <property type="entry name" value="NPHP3_N"/>
    <property type="match status" value="1"/>
</dbReference>
<name>A0A1F7ZL86_9EURO</name>
<evidence type="ECO:0000313" key="7">
    <source>
        <dbReference type="EMBL" id="OGM40069.1"/>
    </source>
</evidence>
<evidence type="ECO:0000256" key="1">
    <source>
        <dbReference type="ARBA" id="ARBA00022737"/>
    </source>
</evidence>
<dbReference type="InterPro" id="IPR036770">
    <property type="entry name" value="Ankyrin_rpt-contain_sf"/>
</dbReference>
<feature type="repeat" description="ANK" evidence="3">
    <location>
        <begin position="929"/>
        <end position="961"/>
    </location>
</feature>
<feature type="domain" description="NWD NACHT-NTPase N-terminal" evidence="5">
    <location>
        <begin position="80"/>
        <end position="288"/>
    </location>
</feature>
<dbReference type="PROSITE" id="PS50088">
    <property type="entry name" value="ANK_REPEAT"/>
    <property type="match status" value="8"/>
</dbReference>
<keyword evidence="2 3" id="KW-0040">ANK repeat</keyword>
<protein>
    <submittedName>
        <fullName evidence="7">Uncharacterized protein</fullName>
    </submittedName>
</protein>
<dbReference type="Proteomes" id="UP000179179">
    <property type="component" value="Unassembled WGS sequence"/>
</dbReference>
<evidence type="ECO:0000259" key="5">
    <source>
        <dbReference type="Pfam" id="PF17100"/>
    </source>
</evidence>
<dbReference type="RefSeq" id="XP_022383786.1">
    <property type="nucleotide sequence ID" value="XM_022538393.1"/>
</dbReference>
<reference evidence="7 8" key="1">
    <citation type="journal article" date="2016" name="Genome Biol. Evol.">
        <title>Draft genome sequence of an aflatoxigenic Aspergillus species, A. bombycis.</title>
        <authorList>
            <person name="Moore G.G."/>
            <person name="Mack B.M."/>
            <person name="Beltz S.B."/>
            <person name="Gilbert M.K."/>
        </authorList>
    </citation>
    <scope>NUCLEOTIDE SEQUENCE [LARGE SCALE GENOMIC DNA]</scope>
    <source>
        <strain evidence="8">NRRL 26010</strain>
    </source>
</reference>
<dbReference type="InterPro" id="IPR027417">
    <property type="entry name" value="P-loop_NTPase"/>
</dbReference>
<evidence type="ECO:0000259" key="6">
    <source>
        <dbReference type="Pfam" id="PF24883"/>
    </source>
</evidence>
<feature type="repeat" description="ANK" evidence="3">
    <location>
        <begin position="995"/>
        <end position="1027"/>
    </location>
</feature>
<dbReference type="SUPFAM" id="SSF48403">
    <property type="entry name" value="Ankyrin repeat"/>
    <property type="match status" value="1"/>
</dbReference>
<dbReference type="PANTHER" id="PTHR24198">
    <property type="entry name" value="ANKYRIN REPEAT AND PROTEIN KINASE DOMAIN-CONTAINING PROTEIN"/>
    <property type="match status" value="1"/>
</dbReference>
<feature type="repeat" description="ANK" evidence="3">
    <location>
        <begin position="896"/>
        <end position="922"/>
    </location>
</feature>
<dbReference type="Pfam" id="PF00023">
    <property type="entry name" value="Ank"/>
    <property type="match status" value="1"/>
</dbReference>
<gene>
    <name evidence="7" type="ORF">ABOM_011265</name>
</gene>
<dbReference type="PRINTS" id="PR01415">
    <property type="entry name" value="ANKYRIN"/>
</dbReference>
<dbReference type="PANTHER" id="PTHR24198:SF165">
    <property type="entry name" value="ANKYRIN REPEAT-CONTAINING PROTEIN-RELATED"/>
    <property type="match status" value="1"/>
</dbReference>
<dbReference type="AlphaFoldDB" id="A0A1F7ZL86"/>
<feature type="repeat" description="ANK" evidence="3">
    <location>
        <begin position="1097"/>
        <end position="1126"/>
    </location>
</feature>
<organism evidence="7 8">
    <name type="scientific">Aspergillus bombycis</name>
    <dbReference type="NCBI Taxonomy" id="109264"/>
    <lineage>
        <taxon>Eukaryota</taxon>
        <taxon>Fungi</taxon>
        <taxon>Dikarya</taxon>
        <taxon>Ascomycota</taxon>
        <taxon>Pezizomycotina</taxon>
        <taxon>Eurotiomycetes</taxon>
        <taxon>Eurotiomycetidae</taxon>
        <taxon>Eurotiales</taxon>
        <taxon>Aspergillaceae</taxon>
        <taxon>Aspergillus</taxon>
    </lineage>
</organism>
<dbReference type="SMART" id="SM00248">
    <property type="entry name" value="ANK"/>
    <property type="match status" value="9"/>
</dbReference>
<dbReference type="InterPro" id="IPR056884">
    <property type="entry name" value="NPHP3-like_N"/>
</dbReference>
<dbReference type="InterPro" id="IPR002110">
    <property type="entry name" value="Ankyrin_rpt"/>
</dbReference>
<dbReference type="OrthoDB" id="163438at2759"/>
<dbReference type="GeneID" id="34454655"/>
<feature type="repeat" description="ANK" evidence="3">
    <location>
        <begin position="1061"/>
        <end position="1093"/>
    </location>
</feature>
<feature type="repeat" description="ANK" evidence="3">
    <location>
        <begin position="962"/>
        <end position="994"/>
    </location>
</feature>
<feature type="domain" description="Nephrocystin 3-like N-terminal" evidence="6">
    <location>
        <begin position="364"/>
        <end position="548"/>
    </location>
</feature>
<sequence>MAPLLPHLKRFFGGSRKNKHAANERTCEIDRPNSAPRVATVNTKPALPKSPSSFIVPGKTTTEPPSMETNLNQQGWVDPWTRAFEIFQERNHDQDLVTIYKNHVGSFQGNTSDISADSLSPSSVEAAVNKLVKDRERRQWKITINDKEIKIRTQFEKLVKFVLWSDDFVATAVKAQPYAALAWSGVSLIMQLLTSGMSQNEDMLEGFNTILDLQMYWQICEQKYLDLEHRQDYEALVEPLAKLYSYMIEYQAQVLDHLASPQRSRAWKDIQGTSLWSGPMENINKLDQFCRDRFIPVGECSEIRKSREEQLQALRQTRDFSERILQHMVEHRREDQERRLLEDFAKVAGDYKRYKDSNPTRVSGTCEWFLKDERFTKWNSISSSDLLWVSANPGCGKSVLSKSLLDEGHLDSHTTITITSDSVIHNPKPVVTYFFFKEGGEGKMDGSHALCALLHQLFTFPSTSNAIMHALPFHKANGTTLTSKFSDLWQILVDSAIGSDAREIICVLDALDECDKGSRGWILEKLKEFYSDEELRSKSKLKFLVTSRPISHLEYSFENFPKNAAYVRLDGDEKHEQIREEIDLVIDAEVELLTRKFSDRIRNAEKIKSRLKSMENRTYLWLYLTLDYIKAEPTKFAKPADVDRLLSHLPKNVSEAYEKMLSGKKNDPRTNNLLQLVLAAERPLTLIEANVALTLGLREQRMDSHTTLMDELWSPEAFEDVVKEYCGLFISVHDSELSFIHLTAREFLTRKREKAKGEGEDVYWEGRFSAQQSHSIMLQVCLDYLLIPDIGGPINEYGRLSYINDESYHFLSYSGNYWPSHFIHCGDIPLEADLYRVRILCDPSARYIQTWTFVSQGFLYYHYGWSDWTYLGFAAYLGLKSFARLLLEGGADINKGRDKPLQLAADRGHEEIVKMLLENGADPSGGGANYSTALVCASLNGYQRVVQLLLSHGANPNEQSRECGTALAAAAGGGYEKIIETLLKHGADVNTQDEEGNTALAAAAGGGYEKIIETLLKHGADINDSGKKYGTALHAAAAYGHQGIFEMLLHRGADINASGKKYGTALHAAASNGHRGIFEILLHRKADINAPGGIYGTALENAAGKGYQQIVETLLSHGANVNIQNEFGETPLHEASLQGHQQIVETLLRHGAEVNIQSKNGDTPLREASVR</sequence>
<dbReference type="InterPro" id="IPR031359">
    <property type="entry name" value="NACHT_N"/>
</dbReference>
<feature type="region of interest" description="Disordered" evidence="4">
    <location>
        <begin position="42"/>
        <end position="73"/>
    </location>
</feature>
<evidence type="ECO:0000256" key="2">
    <source>
        <dbReference type="ARBA" id="ARBA00023043"/>
    </source>
</evidence>
<dbReference type="Pfam" id="PF12796">
    <property type="entry name" value="Ank_2"/>
    <property type="match status" value="3"/>
</dbReference>
<feature type="repeat" description="ANK" evidence="3">
    <location>
        <begin position="1028"/>
        <end position="1060"/>
    </location>
</feature>
<dbReference type="Pfam" id="PF17100">
    <property type="entry name" value="NACHT_N"/>
    <property type="match status" value="1"/>
</dbReference>
<keyword evidence="1" id="KW-0677">Repeat</keyword>
<accession>A0A1F7ZL86</accession>
<dbReference type="EMBL" id="LYCR01000161">
    <property type="protein sequence ID" value="OGM40069.1"/>
    <property type="molecule type" value="Genomic_DNA"/>
</dbReference>
<proteinExistence type="predicted"/>
<evidence type="ECO:0000256" key="4">
    <source>
        <dbReference type="SAM" id="MobiDB-lite"/>
    </source>
</evidence>
<keyword evidence="8" id="KW-1185">Reference proteome</keyword>
<dbReference type="Gene3D" id="3.40.50.300">
    <property type="entry name" value="P-loop containing nucleotide triphosphate hydrolases"/>
    <property type="match status" value="1"/>
</dbReference>
<evidence type="ECO:0000313" key="8">
    <source>
        <dbReference type="Proteomes" id="UP000179179"/>
    </source>
</evidence>
<dbReference type="PROSITE" id="PS50297">
    <property type="entry name" value="ANK_REP_REGION"/>
    <property type="match status" value="7"/>
</dbReference>
<feature type="repeat" description="ANK" evidence="3">
    <location>
        <begin position="1127"/>
        <end position="1159"/>
    </location>
</feature>
<feature type="compositionally biased region" description="Polar residues" evidence="4">
    <location>
        <begin position="59"/>
        <end position="73"/>
    </location>
</feature>
<evidence type="ECO:0000256" key="3">
    <source>
        <dbReference type="PROSITE-ProRule" id="PRU00023"/>
    </source>
</evidence>